<gene>
    <name evidence="11" type="ORF">SAMN05444358_11629</name>
</gene>
<protein>
    <recommendedName>
        <fullName evidence="4">Aldoketomutase</fullName>
    </recommendedName>
    <alternativeName>
        <fullName evidence="3">Glyoxalase I</fullName>
    </alternativeName>
    <alternativeName>
        <fullName evidence="2">Ketone-aldehyde mutase</fullName>
    </alternativeName>
    <alternativeName>
        <fullName evidence="5">Methylglyoxalase</fullName>
    </alternativeName>
    <alternativeName>
        <fullName evidence="6">S-D-lactoylglutathione methylglyoxal lyase</fullName>
    </alternativeName>
</protein>
<dbReference type="PANTHER" id="PTHR46036:SF5">
    <property type="entry name" value="LACTOYLGLUTATHIONE LYASE"/>
    <property type="match status" value="1"/>
</dbReference>
<evidence type="ECO:0000313" key="12">
    <source>
        <dbReference type="Proteomes" id="UP000183400"/>
    </source>
</evidence>
<keyword evidence="12" id="KW-1185">Reference proteome</keyword>
<dbReference type="SUPFAM" id="SSF54593">
    <property type="entry name" value="Glyoxalase/Bleomycin resistance protein/Dihydroxybiphenyl dioxygenase"/>
    <property type="match status" value="1"/>
</dbReference>
<evidence type="ECO:0000256" key="7">
    <source>
        <dbReference type="ARBA" id="ARBA00048273"/>
    </source>
</evidence>
<keyword evidence="11" id="KW-0456">Lyase</keyword>
<reference evidence="12" key="1">
    <citation type="submission" date="2016-10" db="EMBL/GenBank/DDBJ databases">
        <authorList>
            <person name="Varghese N."/>
            <person name="Submissions S."/>
        </authorList>
    </citation>
    <scope>NUCLEOTIDE SEQUENCE [LARGE SCALE GENOMIC DNA]</scope>
    <source>
        <strain evidence="12">DSM 27839</strain>
    </source>
</reference>
<evidence type="ECO:0000313" key="11">
    <source>
        <dbReference type="EMBL" id="SDX92096.1"/>
    </source>
</evidence>
<organism evidence="11 12">
    <name type="scientific">Ruegeria halocynthiae</name>
    <dbReference type="NCBI Taxonomy" id="985054"/>
    <lineage>
        <taxon>Bacteria</taxon>
        <taxon>Pseudomonadati</taxon>
        <taxon>Pseudomonadota</taxon>
        <taxon>Alphaproteobacteria</taxon>
        <taxon>Rhodobacterales</taxon>
        <taxon>Roseobacteraceae</taxon>
        <taxon>Ruegeria</taxon>
    </lineage>
</organism>
<dbReference type="PROSITE" id="PS51819">
    <property type="entry name" value="VOC"/>
    <property type="match status" value="1"/>
</dbReference>
<dbReference type="EMBL" id="FNNP01000016">
    <property type="protein sequence ID" value="SDX92096.1"/>
    <property type="molecule type" value="Genomic_DNA"/>
</dbReference>
<dbReference type="AlphaFoldDB" id="A0A1H3FM73"/>
<dbReference type="InterPro" id="IPR037523">
    <property type="entry name" value="VOC_core"/>
</dbReference>
<dbReference type="Gene3D" id="3.10.180.10">
    <property type="entry name" value="2,3-Dihydroxybiphenyl 1,2-Dioxygenase, domain 1"/>
    <property type="match status" value="1"/>
</dbReference>
<evidence type="ECO:0000256" key="6">
    <source>
        <dbReference type="ARBA" id="ARBA00033298"/>
    </source>
</evidence>
<feature type="active site" description="Proton donor/acceptor" evidence="8">
    <location>
        <position position="131"/>
    </location>
</feature>
<dbReference type="InterPro" id="IPR004361">
    <property type="entry name" value="Glyoxalase_1"/>
</dbReference>
<evidence type="ECO:0000256" key="4">
    <source>
        <dbReference type="ARBA" id="ARBA00030892"/>
    </source>
</evidence>
<dbReference type="PANTHER" id="PTHR46036">
    <property type="entry name" value="LACTOYLGLUTATHIONE LYASE"/>
    <property type="match status" value="1"/>
</dbReference>
<evidence type="ECO:0000256" key="8">
    <source>
        <dbReference type="PIRSR" id="PIRSR604361-1"/>
    </source>
</evidence>
<comment type="catalytic activity">
    <reaction evidence="7">
        <text>(R)-S-lactoylglutathione = methylglyoxal + glutathione</text>
        <dbReference type="Rhea" id="RHEA:19069"/>
        <dbReference type="ChEBI" id="CHEBI:17158"/>
        <dbReference type="ChEBI" id="CHEBI:57474"/>
        <dbReference type="ChEBI" id="CHEBI:57925"/>
        <dbReference type="EC" id="4.4.1.5"/>
    </reaction>
</comment>
<dbReference type="InterPro" id="IPR029068">
    <property type="entry name" value="Glyas_Bleomycin-R_OHBP_Dase"/>
</dbReference>
<feature type="binding site" evidence="9">
    <location>
        <position position="131"/>
    </location>
    <ligand>
        <name>Zn(2+)</name>
        <dbReference type="ChEBI" id="CHEBI:29105"/>
        <note>ligand shared between dimeric partners</note>
    </ligand>
</feature>
<dbReference type="GO" id="GO:0005737">
    <property type="term" value="C:cytoplasm"/>
    <property type="evidence" value="ECO:0007669"/>
    <property type="project" value="TreeGrafter"/>
</dbReference>
<dbReference type="GO" id="GO:0046872">
    <property type="term" value="F:metal ion binding"/>
    <property type="evidence" value="ECO:0007669"/>
    <property type="project" value="UniProtKB-KW"/>
</dbReference>
<dbReference type="GO" id="GO:0004462">
    <property type="term" value="F:lactoylglutathione lyase activity"/>
    <property type="evidence" value="ECO:0007669"/>
    <property type="project" value="UniProtKB-EC"/>
</dbReference>
<feature type="binding site" evidence="9">
    <location>
        <position position="83"/>
    </location>
    <ligand>
        <name>Zn(2+)</name>
        <dbReference type="ChEBI" id="CHEBI:29105"/>
        <note>ligand shared between dimeric partners</note>
    </ligand>
</feature>
<keyword evidence="9" id="KW-0479">Metal-binding</keyword>
<dbReference type="GO" id="GO:0019243">
    <property type="term" value="P:methylglyoxal catabolic process to D-lactate via S-lactoyl-glutathione"/>
    <property type="evidence" value="ECO:0007669"/>
    <property type="project" value="TreeGrafter"/>
</dbReference>
<accession>A0A1H3FM73</accession>
<evidence type="ECO:0000256" key="1">
    <source>
        <dbReference type="ARBA" id="ARBA00001967"/>
    </source>
</evidence>
<evidence type="ECO:0000259" key="10">
    <source>
        <dbReference type="PROSITE" id="PS51819"/>
    </source>
</evidence>
<comment type="cofactor">
    <cofactor evidence="9">
        <name>Zn(2+)</name>
        <dbReference type="ChEBI" id="CHEBI:29105"/>
    </cofactor>
    <text evidence="9">Binds 1 zinc ion per subunit. In the homodimer, two zinc ions are bound between subunits.</text>
</comment>
<dbReference type="NCBIfam" id="TIGR00068">
    <property type="entry name" value="glyox_I"/>
    <property type="match status" value="1"/>
</dbReference>
<sequence length="144" mass="16176">MNTSISKEFRLAHTMMRVTDMEKSLDFYCGILGMEVLRRTDYPEGKFTNTFIGYGPEAEFPTLELTANWDQDTPYEKGDGWGHICIETPDVYAACEQLAAGGVKITRPPGPMKNGTRVIAFCEDPDGYKVELNESILKHMAREG</sequence>
<name>A0A1H3FM73_9RHOB</name>
<evidence type="ECO:0000256" key="2">
    <source>
        <dbReference type="ARBA" id="ARBA00030291"/>
    </source>
</evidence>
<evidence type="ECO:0000256" key="9">
    <source>
        <dbReference type="PIRSR" id="PIRSR604361-3"/>
    </source>
</evidence>
<evidence type="ECO:0000256" key="5">
    <source>
        <dbReference type="ARBA" id="ARBA00032460"/>
    </source>
</evidence>
<dbReference type="Proteomes" id="UP000183400">
    <property type="component" value="Unassembled WGS sequence"/>
</dbReference>
<proteinExistence type="predicted"/>
<dbReference type="RefSeq" id="WP_074739462.1">
    <property type="nucleotide sequence ID" value="NZ_FNNP01000016.1"/>
</dbReference>
<dbReference type="STRING" id="985054.SAMN05444358_11629"/>
<dbReference type="OrthoDB" id="4725692at2"/>
<keyword evidence="9" id="KW-0862">Zinc</keyword>
<evidence type="ECO:0000256" key="3">
    <source>
        <dbReference type="ARBA" id="ARBA00030537"/>
    </source>
</evidence>
<dbReference type="Pfam" id="PF00903">
    <property type="entry name" value="Glyoxalase"/>
    <property type="match status" value="1"/>
</dbReference>
<feature type="domain" description="VOC" evidence="10">
    <location>
        <begin position="10"/>
        <end position="135"/>
    </location>
</feature>
<comment type="cofactor">
    <cofactor evidence="1">
        <name>Ni(2+)</name>
        <dbReference type="ChEBI" id="CHEBI:49786"/>
    </cofactor>
</comment>
<feature type="binding site" evidence="9">
    <location>
        <position position="64"/>
    </location>
    <ligand>
        <name>Zn(2+)</name>
        <dbReference type="ChEBI" id="CHEBI:29105"/>
        <note>ligand shared between dimeric partners</note>
    </ligand>
</feature>
<dbReference type="InterPro" id="IPR004360">
    <property type="entry name" value="Glyas_Fos-R_dOase_dom"/>
</dbReference>